<reference evidence="10" key="1">
    <citation type="submission" date="2020-10" db="EMBL/GenBank/DDBJ databases">
        <authorList>
            <person name="Gilroy R."/>
        </authorList>
    </citation>
    <scope>NUCLEOTIDE SEQUENCE</scope>
    <source>
        <strain evidence="10">D3-1215</strain>
    </source>
</reference>
<evidence type="ECO:0000256" key="8">
    <source>
        <dbReference type="ARBA" id="ARBA00023239"/>
    </source>
</evidence>
<accession>A0A9D9EG19</accession>
<feature type="non-terminal residue" evidence="10">
    <location>
        <position position="151"/>
    </location>
</feature>
<dbReference type="InterPro" id="IPR013798">
    <property type="entry name" value="Indole-3-glycerol_P_synth_dom"/>
</dbReference>
<keyword evidence="4" id="KW-0028">Amino-acid biosynthesis</keyword>
<evidence type="ECO:0000256" key="3">
    <source>
        <dbReference type="ARBA" id="ARBA00012362"/>
    </source>
</evidence>
<comment type="pathway">
    <text evidence="2">Amino-acid biosynthesis; L-tryptophan biosynthesis; L-tryptophan from chorismate: step 4/5.</text>
</comment>
<dbReference type="EC" id="4.1.1.48" evidence="3"/>
<dbReference type="GO" id="GO:0004640">
    <property type="term" value="F:phosphoribosylanthranilate isomerase activity"/>
    <property type="evidence" value="ECO:0007669"/>
    <property type="project" value="TreeGrafter"/>
</dbReference>
<sequence>MDILEEIISLKKQAVNAQKRCDDIKSIMSQAADSAPCKGFRHALETSRSGIIAEFKRHSPSKGAIFEDADPAEVVNAYAKAGAAACSVLTERAFFKAQADDFKVARRAAALPLLRKDFILDEYQVYETKAMGADAILLILSLIHISEPTRL</sequence>
<dbReference type="PROSITE" id="PS00614">
    <property type="entry name" value="IGPS"/>
    <property type="match status" value="1"/>
</dbReference>
<keyword evidence="5" id="KW-0210">Decarboxylase</keyword>
<dbReference type="Pfam" id="PF00218">
    <property type="entry name" value="IGPS"/>
    <property type="match status" value="1"/>
</dbReference>
<dbReference type="InterPro" id="IPR001468">
    <property type="entry name" value="Indole-3-GlycerolPSynthase_CS"/>
</dbReference>
<dbReference type="PANTHER" id="PTHR22854:SF2">
    <property type="entry name" value="INDOLE-3-GLYCEROL-PHOSPHATE SYNTHASE"/>
    <property type="match status" value="1"/>
</dbReference>
<evidence type="ECO:0000313" key="10">
    <source>
        <dbReference type="EMBL" id="MBO8446632.1"/>
    </source>
</evidence>
<dbReference type="AlphaFoldDB" id="A0A9D9EG19"/>
<evidence type="ECO:0000256" key="2">
    <source>
        <dbReference type="ARBA" id="ARBA00004696"/>
    </source>
</evidence>
<dbReference type="InterPro" id="IPR013785">
    <property type="entry name" value="Aldolase_TIM"/>
</dbReference>
<keyword evidence="7" id="KW-0057">Aromatic amino acid biosynthesis</keyword>
<dbReference type="InterPro" id="IPR011060">
    <property type="entry name" value="RibuloseP-bd_barrel"/>
</dbReference>
<organism evidence="10 11">
    <name type="scientific">Candidatus Enterocola intestinipullorum</name>
    <dbReference type="NCBI Taxonomy" id="2840783"/>
    <lineage>
        <taxon>Bacteria</taxon>
        <taxon>Pseudomonadati</taxon>
        <taxon>Bacteroidota</taxon>
        <taxon>Bacteroidia</taxon>
        <taxon>Bacteroidales</taxon>
        <taxon>Candidatus Enterocola</taxon>
    </lineage>
</organism>
<evidence type="ECO:0000256" key="5">
    <source>
        <dbReference type="ARBA" id="ARBA00022793"/>
    </source>
</evidence>
<name>A0A9D9EG19_9BACT</name>
<keyword evidence="6" id="KW-0822">Tryptophan biosynthesis</keyword>
<evidence type="ECO:0000256" key="4">
    <source>
        <dbReference type="ARBA" id="ARBA00022605"/>
    </source>
</evidence>
<dbReference type="SUPFAM" id="SSF51366">
    <property type="entry name" value="Ribulose-phoshate binding barrel"/>
    <property type="match status" value="1"/>
</dbReference>
<evidence type="ECO:0000313" key="11">
    <source>
        <dbReference type="Proteomes" id="UP000823637"/>
    </source>
</evidence>
<dbReference type="PANTHER" id="PTHR22854">
    <property type="entry name" value="TRYPTOPHAN BIOSYNTHESIS PROTEIN"/>
    <property type="match status" value="1"/>
</dbReference>
<gene>
    <name evidence="10" type="ORF">IAC32_02670</name>
</gene>
<comment type="caution">
    <text evidence="10">The sequence shown here is derived from an EMBL/GenBank/DDBJ whole genome shotgun (WGS) entry which is preliminary data.</text>
</comment>
<dbReference type="Proteomes" id="UP000823637">
    <property type="component" value="Unassembled WGS sequence"/>
</dbReference>
<dbReference type="GO" id="GO:0000162">
    <property type="term" value="P:L-tryptophan biosynthetic process"/>
    <property type="evidence" value="ECO:0007669"/>
    <property type="project" value="UniProtKB-KW"/>
</dbReference>
<dbReference type="Gene3D" id="3.20.20.70">
    <property type="entry name" value="Aldolase class I"/>
    <property type="match status" value="1"/>
</dbReference>
<proteinExistence type="predicted"/>
<evidence type="ECO:0000256" key="6">
    <source>
        <dbReference type="ARBA" id="ARBA00022822"/>
    </source>
</evidence>
<evidence type="ECO:0000256" key="7">
    <source>
        <dbReference type="ARBA" id="ARBA00023141"/>
    </source>
</evidence>
<reference evidence="10" key="2">
    <citation type="journal article" date="2021" name="PeerJ">
        <title>Extensive microbial diversity within the chicken gut microbiome revealed by metagenomics and culture.</title>
        <authorList>
            <person name="Gilroy R."/>
            <person name="Ravi A."/>
            <person name="Getino M."/>
            <person name="Pursley I."/>
            <person name="Horton D.L."/>
            <person name="Alikhan N.F."/>
            <person name="Baker D."/>
            <person name="Gharbi K."/>
            <person name="Hall N."/>
            <person name="Watson M."/>
            <person name="Adriaenssens E.M."/>
            <person name="Foster-Nyarko E."/>
            <person name="Jarju S."/>
            <person name="Secka A."/>
            <person name="Antonio M."/>
            <person name="Oren A."/>
            <person name="Chaudhuri R.R."/>
            <person name="La Ragione R."/>
            <person name="Hildebrand F."/>
            <person name="Pallen M.J."/>
        </authorList>
    </citation>
    <scope>NUCLEOTIDE SEQUENCE</scope>
    <source>
        <strain evidence="10">D3-1215</strain>
    </source>
</reference>
<protein>
    <recommendedName>
        <fullName evidence="3">indole-3-glycerol-phosphate synthase</fullName>
        <ecNumber evidence="3">4.1.1.48</ecNumber>
    </recommendedName>
</protein>
<keyword evidence="8" id="KW-0456">Lyase</keyword>
<evidence type="ECO:0000259" key="9">
    <source>
        <dbReference type="Pfam" id="PF00218"/>
    </source>
</evidence>
<evidence type="ECO:0000256" key="1">
    <source>
        <dbReference type="ARBA" id="ARBA00001633"/>
    </source>
</evidence>
<comment type="catalytic activity">
    <reaction evidence="1">
        <text>1-(2-carboxyphenylamino)-1-deoxy-D-ribulose 5-phosphate + H(+) = (1S,2R)-1-C-(indol-3-yl)glycerol 3-phosphate + CO2 + H2O</text>
        <dbReference type="Rhea" id="RHEA:23476"/>
        <dbReference type="ChEBI" id="CHEBI:15377"/>
        <dbReference type="ChEBI" id="CHEBI:15378"/>
        <dbReference type="ChEBI" id="CHEBI:16526"/>
        <dbReference type="ChEBI" id="CHEBI:58613"/>
        <dbReference type="ChEBI" id="CHEBI:58866"/>
        <dbReference type="EC" id="4.1.1.48"/>
    </reaction>
</comment>
<dbReference type="EMBL" id="JADIMR010000037">
    <property type="protein sequence ID" value="MBO8446632.1"/>
    <property type="molecule type" value="Genomic_DNA"/>
</dbReference>
<feature type="domain" description="Indole-3-glycerol phosphate synthase" evidence="9">
    <location>
        <begin position="4"/>
        <end position="144"/>
    </location>
</feature>
<dbReference type="GO" id="GO:0004425">
    <property type="term" value="F:indole-3-glycerol-phosphate synthase activity"/>
    <property type="evidence" value="ECO:0007669"/>
    <property type="project" value="UniProtKB-EC"/>
</dbReference>
<dbReference type="InterPro" id="IPR045186">
    <property type="entry name" value="Indole-3-glycerol_P_synth"/>
</dbReference>